<gene>
    <name evidence="2" type="ORF">CDG68_20225</name>
</gene>
<dbReference type="InterPro" id="IPR047814">
    <property type="entry name" value="TfpX/TfpZ-like"/>
</dbReference>
<feature type="transmembrane region" description="Helical" evidence="1">
    <location>
        <begin position="79"/>
        <end position="97"/>
    </location>
</feature>
<feature type="transmembrane region" description="Helical" evidence="1">
    <location>
        <begin position="12"/>
        <end position="35"/>
    </location>
</feature>
<sequence length="248" mass="28059">MMNSLSKRKKFFLGHLGISCVSALIILVWVFFVWYPSPLANAVGVTQIFLMMLAIDVIVGPVLGFIVYKEGKKSLKMDLGVIIALQISALCYGIYSIEQGRPAWIAFNVDRFELVRKNEIIEDHIAEALPEYQHVSWLKPQFIAVEFAKDVKVRNEDMFAEALGGISLSQKPERYIALSNAQKQMSDRAQNLSGLNLFNSKQDVDNIIKKYSQANAWLPLKANAEDMVVLINKEKGQVIKIVDLRPWK</sequence>
<evidence type="ECO:0000313" key="2">
    <source>
        <dbReference type="EMBL" id="AYO55826.1"/>
    </source>
</evidence>
<evidence type="ECO:0000256" key="1">
    <source>
        <dbReference type="SAM" id="Phobius"/>
    </source>
</evidence>
<name>A0A3G2T8B5_9GAMM</name>
<keyword evidence="1" id="KW-1133">Transmembrane helix</keyword>
<dbReference type="AlphaFoldDB" id="A0A3G2T8B5"/>
<keyword evidence="1" id="KW-0812">Transmembrane</keyword>
<protein>
    <submittedName>
        <fullName evidence="2">Type IV pilin accessory protein</fullName>
    </submittedName>
</protein>
<dbReference type="EMBL" id="CP033133">
    <property type="protein sequence ID" value="AYO55826.1"/>
    <property type="molecule type" value="Genomic_DNA"/>
</dbReference>
<keyword evidence="1" id="KW-0472">Membrane</keyword>
<proteinExistence type="predicted"/>
<dbReference type="RefSeq" id="WP_087552289.1">
    <property type="nucleotide sequence ID" value="NZ_CP033133.1"/>
</dbReference>
<feature type="transmembrane region" description="Helical" evidence="1">
    <location>
        <begin position="47"/>
        <end position="67"/>
    </location>
</feature>
<evidence type="ECO:0000313" key="3">
    <source>
        <dbReference type="Proteomes" id="UP000279962"/>
    </source>
</evidence>
<accession>A0A3G2T8B5</accession>
<reference evidence="2 3" key="1">
    <citation type="submission" date="2018-10" db="EMBL/GenBank/DDBJ databases">
        <title>The complete genome of Acinetobacter wuhouensis strain WCHAW010062.</title>
        <authorList>
            <person name="Hu Y."/>
            <person name="Long H."/>
            <person name="Feng Y."/>
            <person name="Zong Z."/>
        </authorList>
    </citation>
    <scope>NUCLEOTIDE SEQUENCE [LARGE SCALE GENOMIC DNA]</scope>
    <source>
        <strain evidence="2 3">WCHAW010062</strain>
    </source>
</reference>
<organism evidence="2 3">
    <name type="scientific">Acinetobacter wuhouensis</name>
    <dbReference type="NCBI Taxonomy" id="1879050"/>
    <lineage>
        <taxon>Bacteria</taxon>
        <taxon>Pseudomonadati</taxon>
        <taxon>Pseudomonadota</taxon>
        <taxon>Gammaproteobacteria</taxon>
        <taxon>Moraxellales</taxon>
        <taxon>Moraxellaceae</taxon>
        <taxon>Acinetobacter</taxon>
    </lineage>
</organism>
<dbReference type="NCBIfam" id="NF041437">
    <property type="entry name" value="TfpZ"/>
    <property type="match status" value="1"/>
</dbReference>
<dbReference type="Proteomes" id="UP000279962">
    <property type="component" value="Chromosome"/>
</dbReference>